<sequence length="57" mass="6502">MLFADLMHISRFSMAFLVTTTSLETIAQYLLFKLSIAILKEKFPLIFLVILIIVLLG</sequence>
<keyword evidence="1" id="KW-1133">Transmembrane helix</keyword>
<dbReference type="AlphaFoldDB" id="A0A645H4U3"/>
<name>A0A645H4U3_9ZZZZ</name>
<proteinExistence type="predicted"/>
<evidence type="ECO:0000256" key="1">
    <source>
        <dbReference type="SAM" id="Phobius"/>
    </source>
</evidence>
<accession>A0A645H4U3</accession>
<evidence type="ECO:0000313" key="2">
    <source>
        <dbReference type="EMBL" id="MPN30863.1"/>
    </source>
</evidence>
<dbReference type="EMBL" id="VSSQ01082151">
    <property type="protein sequence ID" value="MPN30863.1"/>
    <property type="molecule type" value="Genomic_DNA"/>
</dbReference>
<reference evidence="2" key="1">
    <citation type="submission" date="2019-08" db="EMBL/GenBank/DDBJ databases">
        <authorList>
            <person name="Kucharzyk K."/>
            <person name="Murdoch R.W."/>
            <person name="Higgins S."/>
            <person name="Loffler F."/>
        </authorList>
    </citation>
    <scope>NUCLEOTIDE SEQUENCE</scope>
</reference>
<comment type="caution">
    <text evidence="2">The sequence shown here is derived from an EMBL/GenBank/DDBJ whole genome shotgun (WGS) entry which is preliminary data.</text>
</comment>
<protein>
    <submittedName>
        <fullName evidence="2">Uncharacterized protein</fullName>
    </submittedName>
</protein>
<feature type="transmembrane region" description="Helical" evidence="1">
    <location>
        <begin position="37"/>
        <end position="56"/>
    </location>
</feature>
<gene>
    <name evidence="2" type="ORF">SDC9_178334</name>
</gene>
<keyword evidence="1" id="KW-0472">Membrane</keyword>
<organism evidence="2">
    <name type="scientific">bioreactor metagenome</name>
    <dbReference type="NCBI Taxonomy" id="1076179"/>
    <lineage>
        <taxon>unclassified sequences</taxon>
        <taxon>metagenomes</taxon>
        <taxon>ecological metagenomes</taxon>
    </lineage>
</organism>
<keyword evidence="1" id="KW-0812">Transmembrane</keyword>